<dbReference type="AlphaFoldDB" id="A0A8K0P0R7"/>
<accession>A0A8K0P0R7</accession>
<dbReference type="Pfam" id="PF16078">
    <property type="entry name" value="2-oxogl_dehyd_N"/>
    <property type="match status" value="1"/>
</dbReference>
<evidence type="ECO:0000313" key="3">
    <source>
        <dbReference type="Proteomes" id="UP000792457"/>
    </source>
</evidence>
<sequence>MHRARTALKQVVPLAPYLGSERLASWFTAERGMPSLWRLQQLQKRHYNAPVATEPFLNGSSSAYVEEMYNAWLKDPKSVHVV</sequence>
<keyword evidence="3" id="KW-1185">Reference proteome</keyword>
<feature type="domain" description="2-oxoglutarate dehydrogenase E1 component N-terminal" evidence="1">
    <location>
        <begin position="55"/>
        <end position="80"/>
    </location>
</feature>
<dbReference type="InterPro" id="IPR032106">
    <property type="entry name" value="2-oxogl_dehyd_N"/>
</dbReference>
<dbReference type="EMBL" id="KZ308389">
    <property type="protein sequence ID" value="KAG8228787.1"/>
    <property type="molecule type" value="Genomic_DNA"/>
</dbReference>
<proteinExistence type="predicted"/>
<reference evidence="2" key="1">
    <citation type="submission" date="2013-04" db="EMBL/GenBank/DDBJ databases">
        <authorList>
            <person name="Qu J."/>
            <person name="Murali S.C."/>
            <person name="Bandaranaike D."/>
            <person name="Bellair M."/>
            <person name="Blankenburg K."/>
            <person name="Chao H."/>
            <person name="Dinh H."/>
            <person name="Doddapaneni H."/>
            <person name="Downs B."/>
            <person name="Dugan-Rocha S."/>
            <person name="Elkadiri S."/>
            <person name="Gnanaolivu R.D."/>
            <person name="Hernandez B."/>
            <person name="Javaid M."/>
            <person name="Jayaseelan J.C."/>
            <person name="Lee S."/>
            <person name="Li M."/>
            <person name="Ming W."/>
            <person name="Munidasa M."/>
            <person name="Muniz J."/>
            <person name="Nguyen L."/>
            <person name="Ongeri F."/>
            <person name="Osuji N."/>
            <person name="Pu L.-L."/>
            <person name="Puazo M."/>
            <person name="Qu C."/>
            <person name="Quiroz J."/>
            <person name="Raj R."/>
            <person name="Weissenberger G."/>
            <person name="Xin Y."/>
            <person name="Zou X."/>
            <person name="Han Y."/>
            <person name="Richards S."/>
            <person name="Worley K."/>
            <person name="Muzny D."/>
            <person name="Gibbs R."/>
        </authorList>
    </citation>
    <scope>NUCLEOTIDE SEQUENCE</scope>
    <source>
        <strain evidence="2">Sampled in the wild</strain>
    </source>
</reference>
<reference evidence="2" key="2">
    <citation type="submission" date="2017-10" db="EMBL/GenBank/DDBJ databases">
        <title>Ladona fulva Genome sequencing and assembly.</title>
        <authorList>
            <person name="Murali S."/>
            <person name="Richards S."/>
            <person name="Bandaranaike D."/>
            <person name="Bellair M."/>
            <person name="Blankenburg K."/>
            <person name="Chao H."/>
            <person name="Dinh H."/>
            <person name="Doddapaneni H."/>
            <person name="Dugan-Rocha S."/>
            <person name="Elkadiri S."/>
            <person name="Gnanaolivu R."/>
            <person name="Hernandez B."/>
            <person name="Skinner E."/>
            <person name="Javaid M."/>
            <person name="Lee S."/>
            <person name="Li M."/>
            <person name="Ming W."/>
            <person name="Munidasa M."/>
            <person name="Muniz J."/>
            <person name="Nguyen L."/>
            <person name="Hughes D."/>
            <person name="Osuji N."/>
            <person name="Pu L.-L."/>
            <person name="Puazo M."/>
            <person name="Qu C."/>
            <person name="Quiroz J."/>
            <person name="Raj R."/>
            <person name="Weissenberger G."/>
            <person name="Xin Y."/>
            <person name="Zou X."/>
            <person name="Han Y."/>
            <person name="Worley K."/>
            <person name="Muzny D."/>
            <person name="Gibbs R."/>
        </authorList>
    </citation>
    <scope>NUCLEOTIDE SEQUENCE</scope>
    <source>
        <strain evidence="2">Sampled in the wild</strain>
    </source>
</reference>
<evidence type="ECO:0000313" key="2">
    <source>
        <dbReference type="EMBL" id="KAG8228787.1"/>
    </source>
</evidence>
<gene>
    <name evidence="2" type="ORF">J437_LFUL006666</name>
</gene>
<dbReference type="OrthoDB" id="413077at2759"/>
<dbReference type="Proteomes" id="UP000792457">
    <property type="component" value="Unassembled WGS sequence"/>
</dbReference>
<protein>
    <recommendedName>
        <fullName evidence="1">2-oxoglutarate dehydrogenase E1 component N-terminal domain-containing protein</fullName>
    </recommendedName>
</protein>
<organism evidence="2 3">
    <name type="scientific">Ladona fulva</name>
    <name type="common">Scarce chaser dragonfly</name>
    <name type="synonym">Libellula fulva</name>
    <dbReference type="NCBI Taxonomy" id="123851"/>
    <lineage>
        <taxon>Eukaryota</taxon>
        <taxon>Metazoa</taxon>
        <taxon>Ecdysozoa</taxon>
        <taxon>Arthropoda</taxon>
        <taxon>Hexapoda</taxon>
        <taxon>Insecta</taxon>
        <taxon>Pterygota</taxon>
        <taxon>Palaeoptera</taxon>
        <taxon>Odonata</taxon>
        <taxon>Epiprocta</taxon>
        <taxon>Anisoptera</taxon>
        <taxon>Libelluloidea</taxon>
        <taxon>Libellulidae</taxon>
        <taxon>Ladona</taxon>
    </lineage>
</organism>
<name>A0A8K0P0R7_LADFU</name>
<comment type="caution">
    <text evidence="2">The sequence shown here is derived from an EMBL/GenBank/DDBJ whole genome shotgun (WGS) entry which is preliminary data.</text>
</comment>
<evidence type="ECO:0000259" key="1">
    <source>
        <dbReference type="Pfam" id="PF16078"/>
    </source>
</evidence>